<feature type="region of interest" description="Disordered" evidence="1">
    <location>
        <begin position="40"/>
        <end position="80"/>
    </location>
</feature>
<evidence type="ECO:0000256" key="1">
    <source>
        <dbReference type="SAM" id="MobiDB-lite"/>
    </source>
</evidence>
<dbReference type="SUPFAM" id="SSF46689">
    <property type="entry name" value="Homeodomain-like"/>
    <property type="match status" value="1"/>
</dbReference>
<dbReference type="AlphaFoldDB" id="A0AAE3DZ08"/>
<name>A0AAE3DZ08_9FIRM</name>
<dbReference type="Proteomes" id="UP001198242">
    <property type="component" value="Unassembled WGS sequence"/>
</dbReference>
<evidence type="ECO:0000259" key="2">
    <source>
        <dbReference type="Pfam" id="PF10668"/>
    </source>
</evidence>
<feature type="domain" description="PBSX phage terminase small subunit-like N-terminal" evidence="2">
    <location>
        <begin position="1"/>
        <end position="54"/>
    </location>
</feature>
<sequence length="238" mass="27169">MARVPNEKAAKAEAMYHDGMKLVDIARKLDVPPGTVRRWKSTYHWDGNSKKKQNERSDNKSERSDKSETRHRGGQIGNNNALKNATYASEYWKNISDEERAMMADMPTDEEFMLIETLKLATLRERRYMALLARYNELLKNSPDGMILKEDIRVLTKESNAFGKCVSSKQHQTVTAQQTKVDAVEQMQIIESELTRVQKLKIKTLESLAKIRAGKATDGDSELIDDWIKAVEGCEDDD</sequence>
<dbReference type="EMBL" id="JAJEQM010000010">
    <property type="protein sequence ID" value="MCC2210762.1"/>
    <property type="molecule type" value="Genomic_DNA"/>
</dbReference>
<gene>
    <name evidence="3" type="ORF">LKE05_08165</name>
</gene>
<dbReference type="InterPro" id="IPR009057">
    <property type="entry name" value="Homeodomain-like_sf"/>
</dbReference>
<dbReference type="InterPro" id="IPR018925">
    <property type="entry name" value="XtmA-like_N"/>
</dbReference>
<protein>
    <submittedName>
        <fullName evidence="3">Helix-turn-helix domain-containing protein</fullName>
    </submittedName>
</protein>
<reference evidence="3 4" key="1">
    <citation type="submission" date="2021-10" db="EMBL/GenBank/DDBJ databases">
        <title>Anaerobic single-cell dispensing facilitates the cultivation of human gut bacteria.</title>
        <authorList>
            <person name="Afrizal A."/>
        </authorList>
    </citation>
    <scope>NUCLEOTIDE SEQUENCE [LARGE SCALE GENOMIC DNA]</scope>
    <source>
        <strain evidence="3 4">CLA-AA-H232</strain>
    </source>
</reference>
<evidence type="ECO:0000313" key="3">
    <source>
        <dbReference type="EMBL" id="MCC2210762.1"/>
    </source>
</evidence>
<comment type="caution">
    <text evidence="3">The sequence shown here is derived from an EMBL/GenBank/DDBJ whole genome shotgun (WGS) entry which is preliminary data.</text>
</comment>
<keyword evidence="4" id="KW-1185">Reference proteome</keyword>
<dbReference type="RefSeq" id="WP_308456500.1">
    <property type="nucleotide sequence ID" value="NZ_JAJEQM010000010.1"/>
</dbReference>
<feature type="compositionally biased region" description="Basic and acidic residues" evidence="1">
    <location>
        <begin position="47"/>
        <end position="71"/>
    </location>
</feature>
<accession>A0AAE3DZ08</accession>
<proteinExistence type="predicted"/>
<organism evidence="3 4">
    <name type="scientific">Hominilimicola fabiformis</name>
    <dbReference type="NCBI Taxonomy" id="2885356"/>
    <lineage>
        <taxon>Bacteria</taxon>
        <taxon>Bacillati</taxon>
        <taxon>Bacillota</taxon>
        <taxon>Clostridia</taxon>
        <taxon>Eubacteriales</taxon>
        <taxon>Oscillospiraceae</taxon>
        <taxon>Hominilimicola</taxon>
    </lineage>
</organism>
<dbReference type="Pfam" id="PF10668">
    <property type="entry name" value="Phage_terminase"/>
    <property type="match status" value="1"/>
</dbReference>
<evidence type="ECO:0000313" key="4">
    <source>
        <dbReference type="Proteomes" id="UP001198242"/>
    </source>
</evidence>